<name>A0A1I4WW65_9GAMM</name>
<proteinExistence type="predicted"/>
<gene>
    <name evidence="1" type="ORF">SAMN05428971_0386</name>
</gene>
<dbReference type="AlphaFoldDB" id="A0A1I4WW65"/>
<dbReference type="PROSITE" id="PS51257">
    <property type="entry name" value="PROKAR_LIPOPROTEIN"/>
    <property type="match status" value="1"/>
</dbReference>
<dbReference type="RefSeq" id="WP_090959321.1">
    <property type="nucleotide sequence ID" value="NZ_FOVG01000001.1"/>
</dbReference>
<evidence type="ECO:0008006" key="3">
    <source>
        <dbReference type="Google" id="ProtNLM"/>
    </source>
</evidence>
<dbReference type="EMBL" id="FOVG01000001">
    <property type="protein sequence ID" value="SFN18001.1"/>
    <property type="molecule type" value="Genomic_DNA"/>
</dbReference>
<keyword evidence="2" id="KW-1185">Reference proteome</keyword>
<dbReference type="OrthoDB" id="6506437at2"/>
<reference evidence="2" key="1">
    <citation type="submission" date="2016-10" db="EMBL/GenBank/DDBJ databases">
        <authorList>
            <person name="Varghese N."/>
            <person name="Submissions S."/>
        </authorList>
    </citation>
    <scope>NUCLEOTIDE SEQUENCE [LARGE SCALE GENOMIC DNA]</scope>
    <source>
        <strain evidence="2">OV426</strain>
    </source>
</reference>
<sequence>MNKISTVAVLTLAVLLTGCDSEPSSSEIQKAMQENIDHTNQQARQRFGENSKDMLTTLNKAEKVSCKASEAKGTYLCKVDTDITLPMMGEKQTVAEFKFTKNGGNWKVSP</sequence>
<evidence type="ECO:0000313" key="1">
    <source>
        <dbReference type="EMBL" id="SFN18001.1"/>
    </source>
</evidence>
<accession>A0A1I4WW65</accession>
<protein>
    <recommendedName>
        <fullName evidence="3">Lipoprotein</fullName>
    </recommendedName>
</protein>
<organism evidence="1 2">
    <name type="scientific">Candidatus Pantoea varia</name>
    <dbReference type="NCBI Taxonomy" id="1881036"/>
    <lineage>
        <taxon>Bacteria</taxon>
        <taxon>Pseudomonadati</taxon>
        <taxon>Pseudomonadota</taxon>
        <taxon>Gammaproteobacteria</taxon>
        <taxon>Enterobacterales</taxon>
        <taxon>Erwiniaceae</taxon>
        <taxon>Pantoea</taxon>
    </lineage>
</organism>
<dbReference type="Proteomes" id="UP000198968">
    <property type="component" value="Unassembled WGS sequence"/>
</dbReference>
<evidence type="ECO:0000313" key="2">
    <source>
        <dbReference type="Proteomes" id="UP000198968"/>
    </source>
</evidence>